<sequence length="125" mass="13552">MWAIALYWALAAQGHRMARQLRVGMCNINDFAVNYLCQSLPFGGVGESGFDRFGGVEGLRGNCLVRAMTVDRAPGLVQTSIPAILQYPTRGAVKSATFCMHLIRMIYATSWLAKVAAALSLAKQA</sequence>
<dbReference type="EMBL" id="KZ990957">
    <property type="protein sequence ID" value="RKP23453.1"/>
    <property type="molecule type" value="Genomic_DNA"/>
</dbReference>
<evidence type="ECO:0000259" key="1">
    <source>
        <dbReference type="Pfam" id="PF00171"/>
    </source>
</evidence>
<dbReference type="InterPro" id="IPR016161">
    <property type="entry name" value="Ald_DH/histidinol_DH"/>
</dbReference>
<evidence type="ECO:0000313" key="3">
    <source>
        <dbReference type="Proteomes" id="UP000278143"/>
    </source>
</evidence>
<reference evidence="3" key="1">
    <citation type="journal article" date="2018" name="Nat. Microbiol.">
        <title>Leveraging single-cell genomics to expand the fungal tree of life.</title>
        <authorList>
            <person name="Ahrendt S.R."/>
            <person name="Quandt C.A."/>
            <person name="Ciobanu D."/>
            <person name="Clum A."/>
            <person name="Salamov A."/>
            <person name="Andreopoulos B."/>
            <person name="Cheng J.F."/>
            <person name="Woyke T."/>
            <person name="Pelin A."/>
            <person name="Henrissat B."/>
            <person name="Reynolds N.K."/>
            <person name="Benny G.L."/>
            <person name="Smith M.E."/>
            <person name="James T.Y."/>
            <person name="Grigoriev I.V."/>
        </authorList>
    </citation>
    <scope>NUCLEOTIDE SEQUENCE [LARGE SCALE GENOMIC DNA]</scope>
    <source>
        <strain evidence="3">Benny S71-1</strain>
    </source>
</reference>
<dbReference type="SUPFAM" id="SSF53720">
    <property type="entry name" value="ALDH-like"/>
    <property type="match status" value="1"/>
</dbReference>
<evidence type="ECO:0000313" key="2">
    <source>
        <dbReference type="EMBL" id="RKP23453.1"/>
    </source>
</evidence>
<dbReference type="GO" id="GO:0016620">
    <property type="term" value="F:oxidoreductase activity, acting on the aldehyde or oxo group of donors, NAD or NADP as acceptor"/>
    <property type="evidence" value="ECO:0007669"/>
    <property type="project" value="InterPro"/>
</dbReference>
<accession>A0A4P9YTX0</accession>
<dbReference type="Pfam" id="PF00171">
    <property type="entry name" value="Aldedh"/>
    <property type="match status" value="1"/>
</dbReference>
<dbReference type="OrthoDB" id="310895at2759"/>
<dbReference type="Gene3D" id="3.40.309.10">
    <property type="entry name" value="Aldehyde Dehydrogenase, Chain A, domain 2"/>
    <property type="match status" value="1"/>
</dbReference>
<dbReference type="Proteomes" id="UP000278143">
    <property type="component" value="Unassembled WGS sequence"/>
</dbReference>
<gene>
    <name evidence="2" type="ORF">SYNPS1DRAFT_18589</name>
</gene>
<organism evidence="2 3">
    <name type="scientific">Syncephalis pseudoplumigaleata</name>
    <dbReference type="NCBI Taxonomy" id="1712513"/>
    <lineage>
        <taxon>Eukaryota</taxon>
        <taxon>Fungi</taxon>
        <taxon>Fungi incertae sedis</taxon>
        <taxon>Zoopagomycota</taxon>
        <taxon>Zoopagomycotina</taxon>
        <taxon>Zoopagomycetes</taxon>
        <taxon>Zoopagales</taxon>
        <taxon>Piptocephalidaceae</taxon>
        <taxon>Syncephalis</taxon>
    </lineage>
</organism>
<dbReference type="InterPro" id="IPR015590">
    <property type="entry name" value="Aldehyde_DH_dom"/>
</dbReference>
<feature type="domain" description="Aldehyde dehydrogenase" evidence="1">
    <location>
        <begin position="13"/>
        <end position="61"/>
    </location>
</feature>
<dbReference type="InterPro" id="IPR016163">
    <property type="entry name" value="Ald_DH_C"/>
</dbReference>
<protein>
    <recommendedName>
        <fullName evidence="1">Aldehyde dehydrogenase domain-containing protein</fullName>
    </recommendedName>
</protein>
<dbReference type="AlphaFoldDB" id="A0A4P9YTX0"/>
<keyword evidence="3" id="KW-1185">Reference proteome</keyword>
<dbReference type="InterPro" id="IPR016162">
    <property type="entry name" value="Ald_DH_N"/>
</dbReference>
<name>A0A4P9YTX0_9FUNG</name>
<dbReference type="Gene3D" id="3.40.605.10">
    <property type="entry name" value="Aldehyde Dehydrogenase, Chain A, domain 1"/>
    <property type="match status" value="1"/>
</dbReference>
<proteinExistence type="predicted"/>